<dbReference type="InterPro" id="IPR027303">
    <property type="entry name" value="Gln_synth_gly_rich_site"/>
</dbReference>
<dbReference type="InterPro" id="IPR014746">
    <property type="entry name" value="Gln_synth/guanido_kin_cat_dom"/>
</dbReference>
<dbReference type="Pfam" id="PF00120">
    <property type="entry name" value="Gln-synt_C"/>
    <property type="match status" value="1"/>
</dbReference>
<organism evidence="6 7">
    <name type="scientific">Fibrobacter intestinalis</name>
    <dbReference type="NCBI Taxonomy" id="28122"/>
    <lineage>
        <taxon>Bacteria</taxon>
        <taxon>Pseudomonadati</taxon>
        <taxon>Fibrobacterota</taxon>
        <taxon>Fibrobacteria</taxon>
        <taxon>Fibrobacterales</taxon>
        <taxon>Fibrobacteraceae</taxon>
        <taxon>Fibrobacter</taxon>
    </lineage>
</organism>
<dbReference type="PROSITE" id="PS51986">
    <property type="entry name" value="GS_BETA_GRASP"/>
    <property type="match status" value="1"/>
</dbReference>
<sequence>MSIQDEFGSLVFSAKTMGKYLSHKTYESLLATMKNGSALDPSIADEVAAGMKTWAMDHGATHFTHWFQPLTGTTAEKHDAFFNPDGEGGVVASFSGKELTQGEPDASSFPSGGLRATFEARGYTAWDPTSPAFIKKNNDGVAVLCIPTVFYGYHGEALDKKTPLLRSQTALVKQIHRVAKLFGIEGSERPFATLGPEQEYFLVDAEVYSKRPDLIQTGRTLFGVRPARHQQLEDHYFGKIKNRVLSFMAEVDRELWKLGVPAKTRHNEVSPAQFELAPVFEEQNLSSDHNMLTMEVLQNVAERYGMVCLTHEKPFDGVNGSGKHNNWSITGPDGKNWLSPGKTPHENAKFLMVLVSIIKGVDTFAPLLRASVASAGNDHRLGANEAPPAIISIFLGDQLTDIINQLEKGTPSSSKKGGEIEIGVSTLPKLPQDATDRNRTSPFAFTGNKFEFRAVGSEQSCSTANTALNAIVAWALDDVMNQIESLTAKGTEFNAALQSVLQKEIKEHKRVLFDGNGYSEEWKAEAARRGLPNLKTTLDAIEAYRDPKVVKLYKDYGVLSEVELESRYVIEKEKYEAVVALEANCACQMAKTMFLPESISYAVELAESASSLSAFAHSGVSKLAKNAADEVEALTAEIEKLEAAIDSADTAKELEGMLNVRKHVDALERIVPESQWPIPGYGEMFFIG</sequence>
<feature type="domain" description="GS beta-grasp" evidence="4">
    <location>
        <begin position="61"/>
        <end position="155"/>
    </location>
</feature>
<keyword evidence="7" id="KW-1185">Reference proteome</keyword>
<protein>
    <submittedName>
        <fullName evidence="6">Glutamine synthetase</fullName>
    </submittedName>
</protein>
<dbReference type="PANTHER" id="PTHR42974:SF1">
    <property type="entry name" value="TYPE-3 GLUTAMINE SYNTHETASE"/>
    <property type="match status" value="1"/>
</dbReference>
<evidence type="ECO:0000256" key="1">
    <source>
        <dbReference type="PROSITE-ProRule" id="PRU01330"/>
    </source>
</evidence>
<dbReference type="Pfam" id="PF12437">
    <property type="entry name" value="GSIII_N"/>
    <property type="match status" value="1"/>
</dbReference>
<name>A0A1M6T2E3_9BACT</name>
<dbReference type="PROSITE" id="PS51987">
    <property type="entry name" value="GS_CATALYTIC"/>
    <property type="match status" value="1"/>
</dbReference>
<dbReference type="SMART" id="SM01230">
    <property type="entry name" value="Gln-synt_C"/>
    <property type="match status" value="1"/>
</dbReference>
<dbReference type="Proteomes" id="UP000184275">
    <property type="component" value="Unassembled WGS sequence"/>
</dbReference>
<dbReference type="InterPro" id="IPR022147">
    <property type="entry name" value="GSIII_N"/>
</dbReference>
<dbReference type="Pfam" id="PF18318">
    <property type="entry name" value="Gln-synt_C-ter"/>
    <property type="match status" value="1"/>
</dbReference>
<keyword evidence="3" id="KW-0175">Coiled coil</keyword>
<reference evidence="7" key="1">
    <citation type="submission" date="2016-11" db="EMBL/GenBank/DDBJ databases">
        <authorList>
            <person name="Varghese N."/>
            <person name="Submissions S."/>
        </authorList>
    </citation>
    <scope>NUCLEOTIDE SEQUENCE [LARGE SCALE GENOMIC DNA]</scope>
    <source>
        <strain evidence="7">UWOS</strain>
    </source>
</reference>
<feature type="coiled-coil region" evidence="3">
    <location>
        <begin position="624"/>
        <end position="651"/>
    </location>
</feature>
<dbReference type="InterPro" id="IPR008147">
    <property type="entry name" value="Gln_synt_N"/>
</dbReference>
<dbReference type="SUPFAM" id="SSF55931">
    <property type="entry name" value="Glutamine synthetase/guanido kinase"/>
    <property type="match status" value="1"/>
</dbReference>
<dbReference type="AlphaFoldDB" id="A0A1M6T2E3"/>
<evidence type="ECO:0000259" key="4">
    <source>
        <dbReference type="PROSITE" id="PS51986"/>
    </source>
</evidence>
<evidence type="ECO:0000256" key="3">
    <source>
        <dbReference type="SAM" id="Coils"/>
    </source>
</evidence>
<evidence type="ECO:0000313" key="6">
    <source>
        <dbReference type="EMBL" id="SHK51076.1"/>
    </source>
</evidence>
<dbReference type="InterPro" id="IPR008146">
    <property type="entry name" value="Gln_synth_cat_dom"/>
</dbReference>
<dbReference type="PANTHER" id="PTHR42974">
    <property type="entry name" value="GLUTAMINE SYNTHETASE"/>
    <property type="match status" value="1"/>
</dbReference>
<dbReference type="PROSITE" id="PS00181">
    <property type="entry name" value="GLNA_ATP"/>
    <property type="match status" value="1"/>
</dbReference>
<dbReference type="GO" id="GO:0004356">
    <property type="term" value="F:glutamine synthetase activity"/>
    <property type="evidence" value="ECO:0007669"/>
    <property type="project" value="InterPro"/>
</dbReference>
<dbReference type="GO" id="GO:0006542">
    <property type="term" value="P:glutamine biosynthetic process"/>
    <property type="evidence" value="ECO:0007669"/>
    <property type="project" value="InterPro"/>
</dbReference>
<comment type="similarity">
    <text evidence="1 2">Belongs to the glutamine synthetase family.</text>
</comment>
<evidence type="ECO:0000259" key="5">
    <source>
        <dbReference type="PROSITE" id="PS51987"/>
    </source>
</evidence>
<accession>A0A1M6T2E3</accession>
<dbReference type="InterPro" id="IPR052725">
    <property type="entry name" value="GS_Type-3"/>
</dbReference>
<dbReference type="InterPro" id="IPR040577">
    <property type="entry name" value="Gln-synt_C"/>
</dbReference>
<dbReference type="EMBL" id="FRAW01000008">
    <property type="protein sequence ID" value="SHK51076.1"/>
    <property type="molecule type" value="Genomic_DNA"/>
</dbReference>
<feature type="domain" description="GS catalytic" evidence="5">
    <location>
        <begin position="167"/>
        <end position="594"/>
    </location>
</feature>
<evidence type="ECO:0000313" key="7">
    <source>
        <dbReference type="Proteomes" id="UP000184275"/>
    </source>
</evidence>
<dbReference type="Gene3D" id="3.30.590.10">
    <property type="entry name" value="Glutamine synthetase/guanido kinase, catalytic domain"/>
    <property type="match status" value="1"/>
</dbReference>
<dbReference type="Gene3D" id="1.20.120.1560">
    <property type="match status" value="1"/>
</dbReference>
<gene>
    <name evidence="6" type="ORF">SAMN05720469_10848</name>
</gene>
<evidence type="ECO:0000256" key="2">
    <source>
        <dbReference type="RuleBase" id="RU000384"/>
    </source>
</evidence>
<proteinExistence type="inferred from homology"/>